<sequence>MHRTAFIGCYSHGQQWLKLISSHLIFFSAIVLALSYSYFISSNLPTGIYRFISLLPIFYLFTILPLLLSSAFATAVAAFFLTWLANFKLILFAFNHGPLHPQKSLTQFIAIASLPAKIKSDSSKSNNKSPLIVSIQSLVFPLLISFLYKHKQNLNTQIVLIIYCFLVFLLVDLLVFVSNAVIWTVVGVELDPPSDEPYLATSLQDFWGRRWNLMVTNILRHTVYKPVKLFLTGKDWDWVVAVLATFVVSGLMHELLFYYVTRVSPTWETTSFFVLHGVCVVVELSVKRALAGKLEFPVVVSRLLTVGFVVVTSFWLFFPPLIESGADVKVIEEFKLFVDYVYVKTLCIHLV</sequence>
<evidence type="ECO:0000313" key="1">
    <source>
        <dbReference type="EMBL" id="KAI3793813.1"/>
    </source>
</evidence>
<proteinExistence type="predicted"/>
<dbReference type="Proteomes" id="UP001056120">
    <property type="component" value="Linkage Group LG12"/>
</dbReference>
<organism evidence="1 2">
    <name type="scientific">Smallanthus sonchifolius</name>
    <dbReference type="NCBI Taxonomy" id="185202"/>
    <lineage>
        <taxon>Eukaryota</taxon>
        <taxon>Viridiplantae</taxon>
        <taxon>Streptophyta</taxon>
        <taxon>Embryophyta</taxon>
        <taxon>Tracheophyta</taxon>
        <taxon>Spermatophyta</taxon>
        <taxon>Magnoliopsida</taxon>
        <taxon>eudicotyledons</taxon>
        <taxon>Gunneridae</taxon>
        <taxon>Pentapetalae</taxon>
        <taxon>asterids</taxon>
        <taxon>campanulids</taxon>
        <taxon>Asterales</taxon>
        <taxon>Asteraceae</taxon>
        <taxon>Asteroideae</taxon>
        <taxon>Heliantheae alliance</taxon>
        <taxon>Millerieae</taxon>
        <taxon>Smallanthus</taxon>
    </lineage>
</organism>
<reference evidence="2" key="1">
    <citation type="journal article" date="2022" name="Mol. Ecol. Resour.">
        <title>The genomes of chicory, endive, great burdock and yacon provide insights into Asteraceae palaeo-polyploidization history and plant inulin production.</title>
        <authorList>
            <person name="Fan W."/>
            <person name="Wang S."/>
            <person name="Wang H."/>
            <person name="Wang A."/>
            <person name="Jiang F."/>
            <person name="Liu H."/>
            <person name="Zhao H."/>
            <person name="Xu D."/>
            <person name="Zhang Y."/>
        </authorList>
    </citation>
    <scope>NUCLEOTIDE SEQUENCE [LARGE SCALE GENOMIC DNA]</scope>
    <source>
        <strain evidence="2">cv. Yunnan</strain>
    </source>
</reference>
<comment type="caution">
    <text evidence="1">The sequence shown here is derived from an EMBL/GenBank/DDBJ whole genome shotgun (WGS) entry which is preliminary data.</text>
</comment>
<evidence type="ECO:0000313" key="2">
    <source>
        <dbReference type="Proteomes" id="UP001056120"/>
    </source>
</evidence>
<accession>A0ACB9HEF8</accession>
<protein>
    <submittedName>
        <fullName evidence="1">Uncharacterized protein</fullName>
    </submittedName>
</protein>
<keyword evidence="2" id="KW-1185">Reference proteome</keyword>
<name>A0ACB9HEF8_9ASTR</name>
<dbReference type="EMBL" id="CM042029">
    <property type="protein sequence ID" value="KAI3793813.1"/>
    <property type="molecule type" value="Genomic_DNA"/>
</dbReference>
<reference evidence="1 2" key="2">
    <citation type="journal article" date="2022" name="Mol. Ecol. Resour.">
        <title>The genomes of chicory, endive, great burdock and yacon provide insights into Asteraceae paleo-polyploidization history and plant inulin production.</title>
        <authorList>
            <person name="Fan W."/>
            <person name="Wang S."/>
            <person name="Wang H."/>
            <person name="Wang A."/>
            <person name="Jiang F."/>
            <person name="Liu H."/>
            <person name="Zhao H."/>
            <person name="Xu D."/>
            <person name="Zhang Y."/>
        </authorList>
    </citation>
    <scope>NUCLEOTIDE SEQUENCE [LARGE SCALE GENOMIC DNA]</scope>
    <source>
        <strain evidence="2">cv. Yunnan</strain>
        <tissue evidence="1">Leaves</tissue>
    </source>
</reference>
<gene>
    <name evidence="1" type="ORF">L1987_36435</name>
</gene>